<organism evidence="2 3">
    <name type="scientific">Trichoderma harzianum CBS 226.95</name>
    <dbReference type="NCBI Taxonomy" id="983964"/>
    <lineage>
        <taxon>Eukaryota</taxon>
        <taxon>Fungi</taxon>
        <taxon>Dikarya</taxon>
        <taxon>Ascomycota</taxon>
        <taxon>Pezizomycotina</taxon>
        <taxon>Sordariomycetes</taxon>
        <taxon>Hypocreomycetidae</taxon>
        <taxon>Hypocreales</taxon>
        <taxon>Hypocreaceae</taxon>
        <taxon>Trichoderma</taxon>
    </lineage>
</organism>
<evidence type="ECO:0000256" key="1">
    <source>
        <dbReference type="SAM" id="MobiDB-lite"/>
    </source>
</evidence>
<reference evidence="2 3" key="1">
    <citation type="submission" date="2016-07" db="EMBL/GenBank/DDBJ databases">
        <title>Multiple horizontal gene transfer events from other fungi enriched the ability of initially mycotrophic Trichoderma (Ascomycota) to feed on dead plant biomass.</title>
        <authorList>
            <consortium name="DOE Joint Genome Institute"/>
            <person name="Aerts A."/>
            <person name="Atanasova L."/>
            <person name="Chenthamara K."/>
            <person name="Zhang J."/>
            <person name="Grujic M."/>
            <person name="Henrissat B."/>
            <person name="Kuo A."/>
            <person name="Salamov A."/>
            <person name="Lipzen A."/>
            <person name="Labutti K."/>
            <person name="Barry K."/>
            <person name="Miao Y."/>
            <person name="Rahimi M.J."/>
            <person name="Shen Q."/>
            <person name="Grigoriev I.V."/>
            <person name="Kubicek C.P."/>
            <person name="Druzhinina I.S."/>
        </authorList>
    </citation>
    <scope>NUCLEOTIDE SEQUENCE [LARGE SCALE GENOMIC DNA]</scope>
    <source>
        <strain evidence="2 3">CBS 226.95</strain>
    </source>
</reference>
<dbReference type="AlphaFoldDB" id="A0A2T4AH47"/>
<dbReference type="RefSeq" id="XP_024776030.1">
    <property type="nucleotide sequence ID" value="XM_024918752.1"/>
</dbReference>
<protein>
    <submittedName>
        <fullName evidence="2">Uncharacterized protein</fullName>
    </submittedName>
</protein>
<dbReference type="Proteomes" id="UP000241690">
    <property type="component" value="Unassembled WGS sequence"/>
</dbReference>
<evidence type="ECO:0000313" key="3">
    <source>
        <dbReference type="Proteomes" id="UP000241690"/>
    </source>
</evidence>
<evidence type="ECO:0000313" key="2">
    <source>
        <dbReference type="EMBL" id="PTB56353.1"/>
    </source>
</evidence>
<name>A0A2T4AH47_TRIHA</name>
<accession>A0A2T4AH47</accession>
<keyword evidence="3" id="KW-1185">Reference proteome</keyword>
<feature type="compositionally biased region" description="Basic and acidic residues" evidence="1">
    <location>
        <begin position="23"/>
        <end position="32"/>
    </location>
</feature>
<proteinExistence type="predicted"/>
<feature type="region of interest" description="Disordered" evidence="1">
    <location>
        <begin position="1"/>
        <end position="72"/>
    </location>
</feature>
<dbReference type="EMBL" id="KZ679678">
    <property type="protein sequence ID" value="PTB56353.1"/>
    <property type="molecule type" value="Genomic_DNA"/>
</dbReference>
<gene>
    <name evidence="2" type="ORF">M431DRAFT_506106</name>
</gene>
<sequence>MSAYKVPQMCRRKRSLAGPKSRQNREQEEEKKKHGLRPVGGEEGEESESRGDLLLQFALPPSPRVKGKEIQF</sequence>
<dbReference type="GeneID" id="36627321"/>